<evidence type="ECO:0008006" key="5">
    <source>
        <dbReference type="Google" id="ProtNLM"/>
    </source>
</evidence>
<reference evidence="3 4" key="1">
    <citation type="journal article" date="2019" name="Fungal Biol. Biotechnol.">
        <title>Draft genome sequence of fastidious pathogen Ceratobasidium theobromae, which causes vascular-streak dieback in Theobroma cacao.</title>
        <authorList>
            <person name="Ali S.S."/>
            <person name="Asman A."/>
            <person name="Shao J."/>
            <person name="Firmansyah A.P."/>
            <person name="Susilo A.W."/>
            <person name="Rosmana A."/>
            <person name="McMahon P."/>
            <person name="Junaid M."/>
            <person name="Guest D."/>
            <person name="Kheng T.Y."/>
            <person name="Meinhardt L.W."/>
            <person name="Bailey B.A."/>
        </authorList>
    </citation>
    <scope>NUCLEOTIDE SEQUENCE [LARGE SCALE GENOMIC DNA]</scope>
    <source>
        <strain evidence="3 4">CT2</strain>
    </source>
</reference>
<evidence type="ECO:0000313" key="3">
    <source>
        <dbReference type="EMBL" id="KAB5593852.1"/>
    </source>
</evidence>
<keyword evidence="2" id="KW-0812">Transmembrane</keyword>
<organism evidence="3 4">
    <name type="scientific">Ceratobasidium theobromae</name>
    <dbReference type="NCBI Taxonomy" id="1582974"/>
    <lineage>
        <taxon>Eukaryota</taxon>
        <taxon>Fungi</taxon>
        <taxon>Dikarya</taxon>
        <taxon>Basidiomycota</taxon>
        <taxon>Agaricomycotina</taxon>
        <taxon>Agaricomycetes</taxon>
        <taxon>Cantharellales</taxon>
        <taxon>Ceratobasidiaceae</taxon>
        <taxon>Ceratobasidium</taxon>
    </lineage>
</organism>
<comment type="caution">
    <text evidence="3">The sequence shown here is derived from an EMBL/GenBank/DDBJ whole genome shotgun (WGS) entry which is preliminary data.</text>
</comment>
<keyword evidence="4" id="KW-1185">Reference proteome</keyword>
<dbReference type="Proteomes" id="UP000383932">
    <property type="component" value="Unassembled WGS sequence"/>
</dbReference>
<dbReference type="AlphaFoldDB" id="A0A5N5QQ06"/>
<dbReference type="OrthoDB" id="3359404at2759"/>
<gene>
    <name evidence="3" type="ORF">CTheo_2704</name>
</gene>
<sequence>MSTATQTPSPHATFYRDTVPAMGPVFLIAFAVFMGLKLAQSRLAHEKFVLETKSRIMSLEQELETLRNTRLHSGAPGSATTGQSAGPKSWYTFWK</sequence>
<feature type="region of interest" description="Disordered" evidence="1">
    <location>
        <begin position="69"/>
        <end position="95"/>
    </location>
</feature>
<proteinExistence type="predicted"/>
<accession>A0A5N5QQ06</accession>
<evidence type="ECO:0000256" key="2">
    <source>
        <dbReference type="SAM" id="Phobius"/>
    </source>
</evidence>
<evidence type="ECO:0000313" key="4">
    <source>
        <dbReference type="Proteomes" id="UP000383932"/>
    </source>
</evidence>
<protein>
    <recommendedName>
        <fullName evidence="5">Transmembrane protein</fullName>
    </recommendedName>
</protein>
<keyword evidence="2" id="KW-1133">Transmembrane helix</keyword>
<name>A0A5N5QQ06_9AGAM</name>
<dbReference type="EMBL" id="SSOP01000029">
    <property type="protein sequence ID" value="KAB5593852.1"/>
    <property type="molecule type" value="Genomic_DNA"/>
</dbReference>
<keyword evidence="2" id="KW-0472">Membrane</keyword>
<evidence type="ECO:0000256" key="1">
    <source>
        <dbReference type="SAM" id="MobiDB-lite"/>
    </source>
</evidence>
<feature type="transmembrane region" description="Helical" evidence="2">
    <location>
        <begin position="20"/>
        <end position="39"/>
    </location>
</feature>